<dbReference type="PATRIC" id="fig|595434.4.peg.2486"/>
<evidence type="ECO:0000313" key="1">
    <source>
        <dbReference type="EMBL" id="KLU05403.1"/>
    </source>
</evidence>
<accession>A0A0J1BFT9</accession>
<reference evidence="1" key="1">
    <citation type="submission" date="2015-05" db="EMBL/GenBank/DDBJ databases">
        <title>Permanent draft genome of Rhodopirellula islandicus K833.</title>
        <authorList>
            <person name="Kizina J."/>
            <person name="Richter M."/>
            <person name="Glockner F.O."/>
            <person name="Harder J."/>
        </authorList>
    </citation>
    <scope>NUCLEOTIDE SEQUENCE [LARGE SCALE GENOMIC DNA]</scope>
    <source>
        <strain evidence="1">K833</strain>
    </source>
</reference>
<organism evidence="1 2">
    <name type="scientific">Rhodopirellula islandica</name>
    <dbReference type="NCBI Taxonomy" id="595434"/>
    <lineage>
        <taxon>Bacteria</taxon>
        <taxon>Pseudomonadati</taxon>
        <taxon>Planctomycetota</taxon>
        <taxon>Planctomycetia</taxon>
        <taxon>Pirellulales</taxon>
        <taxon>Pirellulaceae</taxon>
        <taxon>Rhodopirellula</taxon>
    </lineage>
</organism>
<comment type="caution">
    <text evidence="1">The sequence shown here is derived from an EMBL/GenBank/DDBJ whole genome shotgun (WGS) entry which is preliminary data.</text>
</comment>
<proteinExistence type="predicted"/>
<dbReference type="EMBL" id="LECT01000019">
    <property type="protein sequence ID" value="KLU05403.1"/>
    <property type="molecule type" value="Genomic_DNA"/>
</dbReference>
<sequence>MQIVGKSVCGSRVHVLSRNSTRIQLAKRKVDAISLFLEESADAEERVVLAPPFNASAPAIRLAVIVSN</sequence>
<gene>
    <name evidence="1" type="ORF">RISK_002610</name>
</gene>
<name>A0A0J1BFT9_RHOIS</name>
<dbReference type="Proteomes" id="UP000036367">
    <property type="component" value="Unassembled WGS sequence"/>
</dbReference>
<keyword evidence="2" id="KW-1185">Reference proteome</keyword>
<dbReference type="STRING" id="595434.RISK_002610"/>
<protein>
    <submittedName>
        <fullName evidence="1">Uncharacterized protein</fullName>
    </submittedName>
</protein>
<evidence type="ECO:0000313" key="2">
    <source>
        <dbReference type="Proteomes" id="UP000036367"/>
    </source>
</evidence>
<dbReference type="AlphaFoldDB" id="A0A0J1BFT9"/>